<reference evidence="7" key="1">
    <citation type="journal article" date="2019" name="Int. J. Syst. Evol. Microbiol.">
        <title>The Global Catalogue of Microorganisms (GCM) 10K type strain sequencing project: providing services to taxonomists for standard genome sequencing and annotation.</title>
        <authorList>
            <consortium name="The Broad Institute Genomics Platform"/>
            <consortium name="The Broad Institute Genome Sequencing Center for Infectious Disease"/>
            <person name="Wu L."/>
            <person name="Ma J."/>
        </authorList>
    </citation>
    <scope>NUCLEOTIDE SEQUENCE [LARGE SCALE GENOMIC DNA]</scope>
    <source>
        <strain evidence="7">KCTC 32239</strain>
    </source>
</reference>
<dbReference type="InterPro" id="IPR011701">
    <property type="entry name" value="MFS"/>
</dbReference>
<dbReference type="InterPro" id="IPR020846">
    <property type="entry name" value="MFS_dom"/>
</dbReference>
<feature type="transmembrane region" description="Helical" evidence="4">
    <location>
        <begin position="270"/>
        <end position="290"/>
    </location>
</feature>
<keyword evidence="2 4" id="KW-1133">Transmembrane helix</keyword>
<evidence type="ECO:0000256" key="3">
    <source>
        <dbReference type="ARBA" id="ARBA00023136"/>
    </source>
</evidence>
<dbReference type="PROSITE" id="PS50850">
    <property type="entry name" value="MFS"/>
    <property type="match status" value="1"/>
</dbReference>
<keyword evidence="3 4" id="KW-0472">Membrane</keyword>
<feature type="transmembrane region" description="Helical" evidence="4">
    <location>
        <begin position="402"/>
        <end position="420"/>
    </location>
</feature>
<evidence type="ECO:0000256" key="4">
    <source>
        <dbReference type="SAM" id="Phobius"/>
    </source>
</evidence>
<feature type="domain" description="Major facilitator superfamily (MFS) profile" evidence="5">
    <location>
        <begin position="1"/>
        <end position="424"/>
    </location>
</feature>
<dbReference type="PANTHER" id="PTHR23530:SF1">
    <property type="entry name" value="PERMEASE, MAJOR FACILITATOR SUPERFAMILY-RELATED"/>
    <property type="match status" value="1"/>
</dbReference>
<dbReference type="Gene3D" id="1.20.1250.20">
    <property type="entry name" value="MFS general substrate transporter like domains"/>
    <property type="match status" value="1"/>
</dbReference>
<dbReference type="EMBL" id="BMYZ01000001">
    <property type="protein sequence ID" value="GGY61829.1"/>
    <property type="molecule type" value="Genomic_DNA"/>
</dbReference>
<dbReference type="Proteomes" id="UP000619761">
    <property type="component" value="Unassembled WGS sequence"/>
</dbReference>
<dbReference type="SUPFAM" id="SSF103473">
    <property type="entry name" value="MFS general substrate transporter"/>
    <property type="match status" value="1"/>
</dbReference>
<feature type="transmembrane region" description="Helical" evidence="4">
    <location>
        <begin position="297"/>
        <end position="317"/>
    </location>
</feature>
<keyword evidence="1 4" id="KW-0812">Transmembrane</keyword>
<dbReference type="PANTHER" id="PTHR23530">
    <property type="entry name" value="TRANSPORT PROTEIN-RELATED"/>
    <property type="match status" value="1"/>
</dbReference>
<evidence type="ECO:0000256" key="1">
    <source>
        <dbReference type="ARBA" id="ARBA00022692"/>
    </source>
</evidence>
<sequence length="427" mass="47277">MTRDLSKNSSCFIIFSVFFTARAYYPVLAILFLDLGLTLDQFVFLNLIWAATIFIFEVPSGALADTIGRRKLLITASVLMIVEMLCLLLAPRDGGSTLFLLCVLNRICSGLSEACASGADEALAYDSLDEKNRTAAWDSLLANTMRWRSVGFVIAMILGGLLYDPRAINFCLPASWQLSAETVHRFPVALVLCQAFVCLIFTLRMVEPTHSTAGSTIRHAIGLTLSTARWAFTHPRVLVVILIGVAIDSIVRNFATINSSYYRLINLPEWTYGFIGAALGLLGIFIPGIAKKLNERYSMLANLLFIALGSLLGLALLVPAWPLWGIFPVMFLMTIMGFLGFTLSRVLHQEAESSRRATVLSVKGLVFNLGYGLFSLGFSYLLASFSEQQGGEALPKALTWQVPYFAVLILVLFTWAYFHLKRKNQVY</sequence>
<keyword evidence="7" id="KW-1185">Reference proteome</keyword>
<feature type="transmembrane region" description="Helical" evidence="4">
    <location>
        <begin position="147"/>
        <end position="165"/>
    </location>
</feature>
<gene>
    <name evidence="6" type="ORF">GCM10011613_01590</name>
</gene>
<organism evidence="6 7">
    <name type="scientific">Cellvibrio zantedeschiae</name>
    <dbReference type="NCBI Taxonomy" id="1237077"/>
    <lineage>
        <taxon>Bacteria</taxon>
        <taxon>Pseudomonadati</taxon>
        <taxon>Pseudomonadota</taxon>
        <taxon>Gammaproteobacteria</taxon>
        <taxon>Cellvibrionales</taxon>
        <taxon>Cellvibrionaceae</taxon>
        <taxon>Cellvibrio</taxon>
    </lineage>
</organism>
<feature type="transmembrane region" description="Helical" evidence="4">
    <location>
        <begin position="12"/>
        <end position="33"/>
    </location>
</feature>
<evidence type="ECO:0000313" key="6">
    <source>
        <dbReference type="EMBL" id="GGY61829.1"/>
    </source>
</evidence>
<comment type="caution">
    <text evidence="6">The sequence shown here is derived from an EMBL/GenBank/DDBJ whole genome shotgun (WGS) entry which is preliminary data.</text>
</comment>
<proteinExistence type="predicted"/>
<evidence type="ECO:0000313" key="7">
    <source>
        <dbReference type="Proteomes" id="UP000619761"/>
    </source>
</evidence>
<protein>
    <recommendedName>
        <fullName evidence="5">Major facilitator superfamily (MFS) profile domain-containing protein</fullName>
    </recommendedName>
</protein>
<feature type="transmembrane region" description="Helical" evidence="4">
    <location>
        <begin position="39"/>
        <end position="60"/>
    </location>
</feature>
<accession>A0ABQ3APD5</accession>
<dbReference type="RefSeq" id="WP_189415144.1">
    <property type="nucleotide sequence ID" value="NZ_BMYZ01000001.1"/>
</dbReference>
<dbReference type="Pfam" id="PF07690">
    <property type="entry name" value="MFS_1"/>
    <property type="match status" value="1"/>
</dbReference>
<name>A0ABQ3APD5_9GAMM</name>
<evidence type="ECO:0000259" key="5">
    <source>
        <dbReference type="PROSITE" id="PS50850"/>
    </source>
</evidence>
<feature type="transmembrane region" description="Helical" evidence="4">
    <location>
        <begin position="323"/>
        <end position="343"/>
    </location>
</feature>
<dbReference type="InterPro" id="IPR036259">
    <property type="entry name" value="MFS_trans_sf"/>
</dbReference>
<dbReference type="InterPro" id="IPR053160">
    <property type="entry name" value="MFS_DHA3_Transporter"/>
</dbReference>
<evidence type="ECO:0000256" key="2">
    <source>
        <dbReference type="ARBA" id="ARBA00022989"/>
    </source>
</evidence>
<feature type="transmembrane region" description="Helical" evidence="4">
    <location>
        <begin position="186"/>
        <end position="206"/>
    </location>
</feature>
<feature type="transmembrane region" description="Helical" evidence="4">
    <location>
        <begin position="364"/>
        <end position="382"/>
    </location>
</feature>